<reference evidence="1 2" key="1">
    <citation type="submission" date="2016-08" db="EMBL/GenBank/DDBJ databases">
        <authorList>
            <person name="Seilhamer J.J."/>
        </authorList>
    </citation>
    <scope>NUCLEOTIDE SEQUENCE [LARGE SCALE GENOMIC DNA]</scope>
    <source>
        <strain evidence="1 2">KCTC 42603</strain>
    </source>
</reference>
<evidence type="ECO:0000313" key="2">
    <source>
        <dbReference type="Proteomes" id="UP000175691"/>
    </source>
</evidence>
<dbReference type="OrthoDB" id="9837355at2"/>
<dbReference type="STRING" id="1656094.BFC18_04740"/>
<protein>
    <submittedName>
        <fullName evidence="1">Uncharacterized protein</fullName>
    </submittedName>
</protein>
<gene>
    <name evidence="1" type="ORF">BFC18_04740</name>
</gene>
<evidence type="ECO:0000313" key="1">
    <source>
        <dbReference type="EMBL" id="OFC72015.1"/>
    </source>
</evidence>
<proteinExistence type="predicted"/>
<accession>A0A1E7ZER8</accession>
<dbReference type="RefSeq" id="WP_070123797.1">
    <property type="nucleotide sequence ID" value="NZ_MDHN01000008.1"/>
</dbReference>
<keyword evidence="2" id="KW-1185">Reference proteome</keyword>
<dbReference type="EMBL" id="MDHN01000008">
    <property type="protein sequence ID" value="OFC72015.1"/>
    <property type="molecule type" value="Genomic_DNA"/>
</dbReference>
<sequence>MTLVMLHGSVSAERISNASSFTANQFKQFLKQKKVFYSKKRVSTLLLHHYRFLMSLSSISVNGRPDTDILSWGSGGNGLPVMHCLRADIQDLSGCCPWVGECGNQKCSEIVCLGKLLASQTICEIYEVEQRRLHNYIGPVMNKSSRFFYLLQRYCDYQKSLLFSRVNALALSGKDEGRIAHTCILTIKGYQSDLLGML</sequence>
<name>A0A1E7ZER8_9ALTE</name>
<comment type="caution">
    <text evidence="1">The sequence shown here is derived from an EMBL/GenBank/DDBJ whole genome shotgun (WGS) entry which is preliminary data.</text>
</comment>
<organism evidence="1 2">
    <name type="scientific">Alteromonas confluentis</name>
    <dbReference type="NCBI Taxonomy" id="1656094"/>
    <lineage>
        <taxon>Bacteria</taxon>
        <taxon>Pseudomonadati</taxon>
        <taxon>Pseudomonadota</taxon>
        <taxon>Gammaproteobacteria</taxon>
        <taxon>Alteromonadales</taxon>
        <taxon>Alteromonadaceae</taxon>
        <taxon>Alteromonas/Salinimonas group</taxon>
        <taxon>Alteromonas</taxon>
    </lineage>
</organism>
<dbReference type="Proteomes" id="UP000175691">
    <property type="component" value="Unassembled WGS sequence"/>
</dbReference>
<dbReference type="AlphaFoldDB" id="A0A1E7ZER8"/>